<evidence type="ECO:0000256" key="6">
    <source>
        <dbReference type="PIRSR" id="PIRSR000137-2"/>
    </source>
</evidence>
<keyword evidence="11" id="KW-0456">Lyase</keyword>
<dbReference type="InterPro" id="IPR000172">
    <property type="entry name" value="GMC_OxRdtase_N"/>
</dbReference>
<dbReference type="Proteomes" id="UP001237642">
    <property type="component" value="Unassembled WGS sequence"/>
</dbReference>
<feature type="binding site" evidence="6">
    <location>
        <begin position="59"/>
        <end position="60"/>
    </location>
    <ligand>
        <name>FAD</name>
        <dbReference type="ChEBI" id="CHEBI:57692"/>
    </ligand>
</feature>
<dbReference type="GO" id="GO:0016614">
    <property type="term" value="F:oxidoreductase activity, acting on CH-OH group of donors"/>
    <property type="evidence" value="ECO:0007669"/>
    <property type="project" value="InterPro"/>
</dbReference>
<evidence type="ECO:0000313" key="12">
    <source>
        <dbReference type="Proteomes" id="UP001237642"/>
    </source>
</evidence>
<evidence type="ECO:0000313" key="11">
    <source>
        <dbReference type="EMBL" id="KAK1361039.1"/>
    </source>
</evidence>
<dbReference type="PROSITE" id="PS00623">
    <property type="entry name" value="GMC_OXRED_1"/>
    <property type="match status" value="1"/>
</dbReference>
<evidence type="ECO:0000256" key="2">
    <source>
        <dbReference type="ARBA" id="ARBA00010790"/>
    </source>
</evidence>
<sequence>MVFGSLWGFFNYASIFGTVFFLLPSLCSSEKAPYSTFARDAIAAPKVAYYDYIVIGGGTSGCALAATLSQGSKVLLLERGGLPYGNPTITNIDGFALTLADISRSSPSQLFISTDGVINHRARVLGGGSALNAGFFTRASTQFINTAGWDPKLVEQSYEWVENKVAFEPEIKQWQSAVRDGLLEAGILPNNGFTYDHRIGTKVGGSIFDKDGHRHTAADLLEYAHPSNISVHLHATVQRILFKPGGNPRSYGVVFEDSNGIDHWAYINEGSNNEILVTAGALGSPQLLMLSGIGPADHLRANGIEVILDQPMVGQGMADNPMNALFIPSTEPLEISLIQTVGVTPFGSYVEAASGTIQLNWASTLSEELLNQTEQIYGVAREQLDGAEVKAAVDSYLASSVQAGILLQKISGPASSGHLELKTLDAKDNPEVTFNYFSDPQDLQKCVQGMETVIRVIESAPVSKFRYATGTIQLYIDLILALPLNLRPRHLSATFSLEQFCMDTVMTIWHYHGGCHVNKVVDHNYKVLGVDALRVIDGSTFYFDSPGTNPQATVMMLGRYMGQKILQERSSYGMK</sequence>
<dbReference type="Gene3D" id="3.50.50.60">
    <property type="entry name" value="FAD/NAD(P)-binding domain"/>
    <property type="match status" value="1"/>
</dbReference>
<comment type="similarity">
    <text evidence="2 8">Belongs to the GMC oxidoreductase family.</text>
</comment>
<dbReference type="EMBL" id="JAUIZM010000010">
    <property type="protein sequence ID" value="KAK1361039.1"/>
    <property type="molecule type" value="Genomic_DNA"/>
</dbReference>
<dbReference type="GO" id="GO:0016829">
    <property type="term" value="F:lyase activity"/>
    <property type="evidence" value="ECO:0007669"/>
    <property type="project" value="UniProtKB-KW"/>
</dbReference>
<feature type="binding site" evidence="6">
    <location>
        <position position="237"/>
    </location>
    <ligand>
        <name>FAD</name>
        <dbReference type="ChEBI" id="CHEBI:57692"/>
    </ligand>
</feature>
<name>A0AAD8M643_9APIA</name>
<feature type="binding site" evidence="6">
    <location>
        <begin position="78"/>
        <end position="79"/>
    </location>
    <ligand>
        <name>FAD</name>
        <dbReference type="ChEBI" id="CHEBI:57692"/>
    </ligand>
</feature>
<keyword evidence="7" id="KW-1015">Disulfide bond</keyword>
<dbReference type="PROSITE" id="PS00624">
    <property type="entry name" value="GMC_OXRED_2"/>
    <property type="match status" value="1"/>
</dbReference>
<dbReference type="SUPFAM" id="SSF51905">
    <property type="entry name" value="FAD/NAD(P)-binding domain"/>
    <property type="match status" value="1"/>
</dbReference>
<dbReference type="PANTHER" id="PTHR45968:SF31">
    <property type="entry name" value="GLUCOSE-METHANOL-CHOLINE (GMC) OXIDOREDUCTASE FAMILY PROTEIN"/>
    <property type="match status" value="1"/>
</dbReference>
<keyword evidence="12" id="KW-1185">Reference proteome</keyword>
<keyword evidence="4" id="KW-0732">Signal</keyword>
<feature type="binding site" evidence="6">
    <location>
        <begin position="509"/>
        <end position="510"/>
    </location>
    <ligand>
        <name>FAD</name>
        <dbReference type="ChEBI" id="CHEBI:57692"/>
    </ligand>
</feature>
<evidence type="ECO:0000256" key="5">
    <source>
        <dbReference type="ARBA" id="ARBA00022827"/>
    </source>
</evidence>
<accession>A0AAD8M643</accession>
<comment type="caution">
    <text evidence="11">The sequence shown here is derived from an EMBL/GenBank/DDBJ whole genome shotgun (WGS) entry which is preliminary data.</text>
</comment>
<keyword evidence="5 6" id="KW-0274">FAD</keyword>
<dbReference type="SUPFAM" id="SSF54373">
    <property type="entry name" value="FAD-linked reductases, C-terminal domain"/>
    <property type="match status" value="1"/>
</dbReference>
<dbReference type="Gene3D" id="3.30.410.40">
    <property type="match status" value="1"/>
</dbReference>
<feature type="disulfide bond" evidence="7">
    <location>
        <begin position="446"/>
        <end position="501"/>
    </location>
</feature>
<gene>
    <name evidence="11" type="ORF">POM88_045513</name>
</gene>
<dbReference type="InterPro" id="IPR036188">
    <property type="entry name" value="FAD/NAD-bd_sf"/>
</dbReference>
<feature type="domain" description="Glucose-methanol-choline oxidoreductase N-terminal" evidence="10">
    <location>
        <begin position="280"/>
        <end position="294"/>
    </location>
</feature>
<reference evidence="11" key="1">
    <citation type="submission" date="2023-02" db="EMBL/GenBank/DDBJ databases">
        <title>Genome of toxic invasive species Heracleum sosnowskyi carries increased number of genes despite the absence of recent whole-genome duplications.</title>
        <authorList>
            <person name="Schelkunov M."/>
            <person name="Shtratnikova V."/>
            <person name="Makarenko M."/>
            <person name="Klepikova A."/>
            <person name="Omelchenko D."/>
            <person name="Novikova G."/>
            <person name="Obukhova E."/>
            <person name="Bogdanov V."/>
            <person name="Penin A."/>
            <person name="Logacheva M."/>
        </authorList>
    </citation>
    <scope>NUCLEOTIDE SEQUENCE</scope>
    <source>
        <strain evidence="11">Hsosn_3</strain>
        <tissue evidence="11">Leaf</tissue>
    </source>
</reference>
<protein>
    <submittedName>
        <fullName evidence="11">(R)-mandelonitrile lyase</fullName>
    </submittedName>
</protein>
<feature type="binding site" evidence="6">
    <location>
        <position position="538"/>
    </location>
    <ligand>
        <name>FAD</name>
        <dbReference type="ChEBI" id="CHEBI:57692"/>
    </ligand>
</feature>
<evidence type="ECO:0000256" key="4">
    <source>
        <dbReference type="ARBA" id="ARBA00022729"/>
    </source>
</evidence>
<evidence type="ECO:0000259" key="9">
    <source>
        <dbReference type="PROSITE" id="PS00623"/>
    </source>
</evidence>
<feature type="binding site" evidence="6">
    <location>
        <position position="124"/>
    </location>
    <ligand>
        <name>FAD</name>
        <dbReference type="ChEBI" id="CHEBI:57692"/>
    </ligand>
</feature>
<organism evidence="11 12">
    <name type="scientific">Heracleum sosnowskyi</name>
    <dbReference type="NCBI Taxonomy" id="360622"/>
    <lineage>
        <taxon>Eukaryota</taxon>
        <taxon>Viridiplantae</taxon>
        <taxon>Streptophyta</taxon>
        <taxon>Embryophyta</taxon>
        <taxon>Tracheophyta</taxon>
        <taxon>Spermatophyta</taxon>
        <taxon>Magnoliopsida</taxon>
        <taxon>eudicotyledons</taxon>
        <taxon>Gunneridae</taxon>
        <taxon>Pentapetalae</taxon>
        <taxon>asterids</taxon>
        <taxon>campanulids</taxon>
        <taxon>Apiales</taxon>
        <taxon>Apiaceae</taxon>
        <taxon>Apioideae</taxon>
        <taxon>apioid superclade</taxon>
        <taxon>Tordylieae</taxon>
        <taxon>Tordyliinae</taxon>
        <taxon>Heracleum</taxon>
    </lineage>
</organism>
<dbReference type="AlphaFoldDB" id="A0AAD8M643"/>
<evidence type="ECO:0000256" key="7">
    <source>
        <dbReference type="PIRSR" id="PIRSR000137-3"/>
    </source>
</evidence>
<dbReference type="Pfam" id="PF00732">
    <property type="entry name" value="GMC_oxred_N"/>
    <property type="match status" value="1"/>
</dbReference>
<reference evidence="11" key="2">
    <citation type="submission" date="2023-05" db="EMBL/GenBank/DDBJ databases">
        <authorList>
            <person name="Schelkunov M.I."/>
        </authorList>
    </citation>
    <scope>NUCLEOTIDE SEQUENCE</scope>
    <source>
        <strain evidence="11">Hsosn_3</strain>
        <tissue evidence="11">Leaf</tissue>
    </source>
</reference>
<keyword evidence="3 8" id="KW-0285">Flavoprotein</keyword>
<evidence type="ECO:0000256" key="1">
    <source>
        <dbReference type="ARBA" id="ARBA00001974"/>
    </source>
</evidence>
<evidence type="ECO:0000259" key="10">
    <source>
        <dbReference type="PROSITE" id="PS00624"/>
    </source>
</evidence>
<evidence type="ECO:0000256" key="8">
    <source>
        <dbReference type="RuleBase" id="RU003968"/>
    </source>
</evidence>
<dbReference type="Pfam" id="PF05199">
    <property type="entry name" value="GMC_oxred_C"/>
    <property type="match status" value="1"/>
</dbReference>
<dbReference type="InterPro" id="IPR051871">
    <property type="entry name" value="GMC_Oxidoreductase-Related"/>
</dbReference>
<dbReference type="InterPro" id="IPR007867">
    <property type="entry name" value="GMC_OxRtase_C"/>
</dbReference>
<comment type="cofactor">
    <cofactor evidence="1 6">
        <name>FAD</name>
        <dbReference type="ChEBI" id="CHEBI:57692"/>
    </cofactor>
</comment>
<dbReference type="InterPro" id="IPR012132">
    <property type="entry name" value="GMC_OxRdtase"/>
</dbReference>
<dbReference type="PIRSF" id="PIRSF000137">
    <property type="entry name" value="Alcohol_oxidase"/>
    <property type="match status" value="1"/>
</dbReference>
<proteinExistence type="inferred from homology"/>
<evidence type="ECO:0000256" key="3">
    <source>
        <dbReference type="ARBA" id="ARBA00022630"/>
    </source>
</evidence>
<dbReference type="GO" id="GO:0050660">
    <property type="term" value="F:flavin adenine dinucleotide binding"/>
    <property type="evidence" value="ECO:0007669"/>
    <property type="project" value="InterPro"/>
</dbReference>
<dbReference type="PANTHER" id="PTHR45968">
    <property type="entry name" value="OSJNBA0019K04.7 PROTEIN"/>
    <property type="match status" value="1"/>
</dbReference>
<feature type="binding site" evidence="6">
    <location>
        <begin position="550"/>
        <end position="551"/>
    </location>
    <ligand>
        <name>FAD</name>
        <dbReference type="ChEBI" id="CHEBI:57692"/>
    </ligand>
</feature>
<feature type="domain" description="Glucose-methanol-choline oxidoreductase N-terminal" evidence="9">
    <location>
        <begin position="122"/>
        <end position="145"/>
    </location>
</feature>